<feature type="transmembrane region" description="Helical" evidence="14">
    <location>
        <begin position="171"/>
        <end position="188"/>
    </location>
</feature>
<evidence type="ECO:0000256" key="2">
    <source>
        <dbReference type="ARBA" id="ARBA00022448"/>
    </source>
</evidence>
<feature type="transmembrane region" description="Helical" evidence="14">
    <location>
        <begin position="200"/>
        <end position="226"/>
    </location>
</feature>
<keyword evidence="5 14" id="KW-0812">Transmembrane</keyword>
<gene>
    <name evidence="16" type="ORF">GPECTOR_4g928</name>
</gene>
<dbReference type="PANTHER" id="PTHR45628">
    <property type="entry name" value="VOLTAGE-DEPENDENT CALCIUM CHANNEL TYPE A SUBUNIT ALPHA-1"/>
    <property type="match status" value="1"/>
</dbReference>
<dbReference type="STRING" id="33097.A0A150GY65"/>
<dbReference type="Proteomes" id="UP000075714">
    <property type="component" value="Unassembled WGS sequence"/>
</dbReference>
<evidence type="ECO:0000256" key="8">
    <source>
        <dbReference type="ARBA" id="ARBA00022989"/>
    </source>
</evidence>
<dbReference type="Gene3D" id="1.20.120.350">
    <property type="entry name" value="Voltage-gated potassium channels. Chain C"/>
    <property type="match status" value="2"/>
</dbReference>
<feature type="region of interest" description="Disordered" evidence="13">
    <location>
        <begin position="95"/>
        <end position="138"/>
    </location>
</feature>
<evidence type="ECO:0000256" key="14">
    <source>
        <dbReference type="SAM" id="Phobius"/>
    </source>
</evidence>
<keyword evidence="4" id="KW-0107">Calcium channel</keyword>
<keyword evidence="17" id="KW-1185">Reference proteome</keyword>
<keyword evidence="12" id="KW-0407">Ion channel</keyword>
<proteinExistence type="predicted"/>
<feature type="compositionally biased region" description="Low complexity" evidence="13">
    <location>
        <begin position="1"/>
        <end position="25"/>
    </location>
</feature>
<accession>A0A150GY65</accession>
<evidence type="ECO:0000313" key="17">
    <source>
        <dbReference type="Proteomes" id="UP000075714"/>
    </source>
</evidence>
<organism evidence="16 17">
    <name type="scientific">Gonium pectorale</name>
    <name type="common">Green alga</name>
    <dbReference type="NCBI Taxonomy" id="33097"/>
    <lineage>
        <taxon>Eukaryota</taxon>
        <taxon>Viridiplantae</taxon>
        <taxon>Chlorophyta</taxon>
        <taxon>core chlorophytes</taxon>
        <taxon>Chlorophyceae</taxon>
        <taxon>CS clade</taxon>
        <taxon>Chlamydomonadales</taxon>
        <taxon>Volvocaceae</taxon>
        <taxon>Gonium</taxon>
    </lineage>
</organism>
<evidence type="ECO:0000256" key="5">
    <source>
        <dbReference type="ARBA" id="ARBA00022692"/>
    </source>
</evidence>
<dbReference type="FunFam" id="1.20.120.350:FF:000095">
    <property type="entry name" value="Voltage-gated Ca2+ channel, alpha subunit"/>
    <property type="match status" value="1"/>
</dbReference>
<dbReference type="GO" id="GO:0008331">
    <property type="term" value="F:high voltage-gated calcium channel activity"/>
    <property type="evidence" value="ECO:0007669"/>
    <property type="project" value="TreeGrafter"/>
</dbReference>
<dbReference type="Gene3D" id="1.10.287.70">
    <property type="match status" value="2"/>
</dbReference>
<keyword evidence="6" id="KW-0106">Calcium</keyword>
<evidence type="ECO:0000313" key="16">
    <source>
        <dbReference type="EMBL" id="KXZ54856.1"/>
    </source>
</evidence>
<name>A0A150GY65_GONPE</name>
<evidence type="ECO:0000256" key="10">
    <source>
        <dbReference type="ARBA" id="ARBA00023136"/>
    </source>
</evidence>
<dbReference type="PANTHER" id="PTHR45628:SF7">
    <property type="entry name" value="VOLTAGE-DEPENDENT CALCIUM CHANNEL TYPE A SUBUNIT ALPHA-1"/>
    <property type="match status" value="1"/>
</dbReference>
<dbReference type="GO" id="GO:0005891">
    <property type="term" value="C:voltage-gated calcium channel complex"/>
    <property type="evidence" value="ECO:0007669"/>
    <property type="project" value="TreeGrafter"/>
</dbReference>
<evidence type="ECO:0000256" key="13">
    <source>
        <dbReference type="SAM" id="MobiDB-lite"/>
    </source>
</evidence>
<feature type="compositionally biased region" description="Basic and acidic residues" evidence="13">
    <location>
        <begin position="114"/>
        <end position="124"/>
    </location>
</feature>
<keyword evidence="8 14" id="KW-1133">Transmembrane helix</keyword>
<dbReference type="SUPFAM" id="SSF81324">
    <property type="entry name" value="Voltage-gated potassium channels"/>
    <property type="match status" value="2"/>
</dbReference>
<feature type="transmembrane region" description="Helical" evidence="14">
    <location>
        <begin position="402"/>
        <end position="426"/>
    </location>
</feature>
<dbReference type="InterPro" id="IPR005821">
    <property type="entry name" value="Ion_trans_dom"/>
</dbReference>
<keyword evidence="11" id="KW-0325">Glycoprotein</keyword>
<keyword evidence="2" id="KW-0813">Transport</keyword>
<protein>
    <recommendedName>
        <fullName evidence="15">Ion transport domain-containing protein</fullName>
    </recommendedName>
</protein>
<dbReference type="InterPro" id="IPR027359">
    <property type="entry name" value="Volt_channel_dom_sf"/>
</dbReference>
<keyword evidence="3" id="KW-0109">Calcium transport</keyword>
<keyword evidence="7" id="KW-0851">Voltage-gated channel</keyword>
<feature type="transmembrane region" description="Helical" evidence="14">
    <location>
        <begin position="519"/>
        <end position="538"/>
    </location>
</feature>
<evidence type="ECO:0000256" key="3">
    <source>
        <dbReference type="ARBA" id="ARBA00022568"/>
    </source>
</evidence>
<keyword evidence="10 14" id="KW-0472">Membrane</keyword>
<dbReference type="OrthoDB" id="416585at2759"/>
<dbReference type="EMBL" id="LSYV01000005">
    <property type="protein sequence ID" value="KXZ54856.1"/>
    <property type="molecule type" value="Genomic_DNA"/>
</dbReference>
<evidence type="ECO:0000256" key="6">
    <source>
        <dbReference type="ARBA" id="ARBA00022837"/>
    </source>
</evidence>
<evidence type="ECO:0000256" key="9">
    <source>
        <dbReference type="ARBA" id="ARBA00023065"/>
    </source>
</evidence>
<dbReference type="InterPro" id="IPR050599">
    <property type="entry name" value="VDCC_alpha-1_subunit"/>
</dbReference>
<evidence type="ECO:0000256" key="11">
    <source>
        <dbReference type="ARBA" id="ARBA00023180"/>
    </source>
</evidence>
<dbReference type="Pfam" id="PF00520">
    <property type="entry name" value="Ion_trans"/>
    <property type="match status" value="2"/>
</dbReference>
<keyword evidence="9" id="KW-0406">Ion transport</keyword>
<feature type="region of interest" description="Disordered" evidence="13">
    <location>
        <begin position="1"/>
        <end position="75"/>
    </location>
</feature>
<sequence>MSRQGSALVADSAAGGSSAADDVAAGAGGADGGASATAPRRHPRGRVCMQLPEGAEQDGCAPGERPTAGGGAEGKPTAAAAAAALLSAPTADSLEPSVSVLESQATSALPGEAGDGRRESRPGEGAEPSGHHHKHHHARIPLEGKSLFLVDSSNRLRRRTYRLVYGRPFEYTLFAIIIINCGIMALEGPHVREGSHLERFLFWGNAACTIIFAVEMLVKVFAWTFVLYIKDVTNQVDFLVVITGLVELALTASQIQAVAALRVLRALKPLRLLTRSPGMRLVFKSVVLSLGAMAHVSVLCVMFLLIFAILGVQLFSGKLHSCNDRSVYGRVECAGSFVDPLTGAFRQRSWDNMWPNFDNVGNALLACFVVASCNGYAELMRATMSARSDPDRQPRLNANPGAFFWFVGFTVVVSFTLLNLYVGVIFSQFSRIRNMSTTGSAFLTSNQQEWVELSKMVFRLRPPEKDSLPHGRWRLLVYRLVQGPAFERLLVGVIALNVTALAATWYGEPQEATEWQARLNIVFTGIYALEAALKLFGLGRRRYFKDPWNRFDFVLLVVGLADVALTALHSGFLRILRIFRLQRLLRVVRLVRRSKGIKTLFQSLVMSLPAFGNVGALIGLFFFMYAYVGVMLFGRVVHNDNRPINDSANFSNFLFALSALFRVATGDNWTDIMYGCLVQPPDCDRSSGNCGSWLALPYFLTFFLLIAIIMLNLFTAVIIENFEKTHEQDAWRLTPQNLEDFVVLWAEYDDGSGSIDPRALEELLLRLDPPLGLGPHADNKEVLRFVYDLDIPLVNGRVPFHKTAFELVKRTSQTEIPEGQLKAQLEALTQAFFQGLGSNHMDEQMQFSVAVSVMLIQRRWRMRMRAARMRKKREWRESRRGAPRYAALLAAAGVTPAGTGDDGCDGTVGWRDAAAPGAVSGVAEAYRRELAAAAAAAAEAKRAAAAEAAGLVAGAGVSRPPGRASAGGGVAASWTFNSSAGLAPPRLALPWRFNPDLTPPALRDVLANGGGAGGSGRPRRGLYGRIRRLISGGAGMSEVPAAADVDPALAVGARSGSEGDGGAWKFMRRLLGRPMRPSEDTLTPSGPPMHISGAGGPAAVAVAAAAAGGQRSGWLLSDPRTDDSLDYYGRFSDERSTAPPPPVQPGRPVGHFVGVVGGGGLGLPVPAAAATRNFQSILKFVVPTSGLAAAAARDDTDAQLLLSGRWVPTAAAGRFADGSVRGAPI</sequence>
<comment type="subcellular location">
    <subcellularLocation>
        <location evidence="1">Membrane</location>
        <topology evidence="1">Multi-pass membrane protein</topology>
    </subcellularLocation>
</comment>
<evidence type="ECO:0000256" key="1">
    <source>
        <dbReference type="ARBA" id="ARBA00004141"/>
    </source>
</evidence>
<dbReference type="AlphaFoldDB" id="A0A150GY65"/>
<evidence type="ECO:0000256" key="12">
    <source>
        <dbReference type="ARBA" id="ARBA00023303"/>
    </source>
</evidence>
<feature type="transmembrane region" description="Helical" evidence="14">
    <location>
        <begin position="553"/>
        <end position="579"/>
    </location>
</feature>
<evidence type="ECO:0000259" key="15">
    <source>
        <dbReference type="Pfam" id="PF00520"/>
    </source>
</evidence>
<feature type="transmembrane region" description="Helical" evidence="14">
    <location>
        <begin position="238"/>
        <end position="264"/>
    </location>
</feature>
<feature type="transmembrane region" description="Helical" evidence="14">
    <location>
        <begin position="600"/>
        <end position="628"/>
    </location>
</feature>
<feature type="transmembrane region" description="Helical" evidence="14">
    <location>
        <begin position="360"/>
        <end position="377"/>
    </location>
</feature>
<feature type="domain" description="Ion transport" evidence="15">
    <location>
        <begin position="484"/>
        <end position="728"/>
    </location>
</feature>
<reference evidence="17" key="1">
    <citation type="journal article" date="2016" name="Nat. Commun.">
        <title>The Gonium pectorale genome demonstrates co-option of cell cycle regulation during the evolution of multicellularity.</title>
        <authorList>
            <person name="Hanschen E.R."/>
            <person name="Marriage T.N."/>
            <person name="Ferris P.J."/>
            <person name="Hamaji T."/>
            <person name="Toyoda A."/>
            <person name="Fujiyama A."/>
            <person name="Neme R."/>
            <person name="Noguchi H."/>
            <person name="Minakuchi Y."/>
            <person name="Suzuki M."/>
            <person name="Kawai-Toyooka H."/>
            <person name="Smith D.R."/>
            <person name="Sparks H."/>
            <person name="Anderson J."/>
            <person name="Bakaric R."/>
            <person name="Luria V."/>
            <person name="Karger A."/>
            <person name="Kirschner M.W."/>
            <person name="Durand P.M."/>
            <person name="Michod R.E."/>
            <person name="Nozaki H."/>
            <person name="Olson B.J."/>
        </authorList>
    </citation>
    <scope>NUCLEOTIDE SEQUENCE [LARGE SCALE GENOMIC DNA]</scope>
    <source>
        <strain evidence="17">NIES-2863</strain>
    </source>
</reference>
<feature type="transmembrane region" description="Helical" evidence="14">
    <location>
        <begin position="285"/>
        <end position="310"/>
    </location>
</feature>
<feature type="transmembrane region" description="Helical" evidence="14">
    <location>
        <begin position="489"/>
        <end position="507"/>
    </location>
</feature>
<dbReference type="GO" id="GO:0098703">
    <property type="term" value="P:calcium ion import across plasma membrane"/>
    <property type="evidence" value="ECO:0007669"/>
    <property type="project" value="TreeGrafter"/>
</dbReference>
<feature type="transmembrane region" description="Helical" evidence="14">
    <location>
        <begin position="695"/>
        <end position="719"/>
    </location>
</feature>
<evidence type="ECO:0000256" key="4">
    <source>
        <dbReference type="ARBA" id="ARBA00022673"/>
    </source>
</evidence>
<feature type="domain" description="Ion transport" evidence="15">
    <location>
        <begin position="167"/>
        <end position="434"/>
    </location>
</feature>
<evidence type="ECO:0000256" key="7">
    <source>
        <dbReference type="ARBA" id="ARBA00022882"/>
    </source>
</evidence>
<dbReference type="Gene3D" id="1.10.238.10">
    <property type="entry name" value="EF-hand"/>
    <property type="match status" value="1"/>
</dbReference>
<comment type="caution">
    <text evidence="16">The sequence shown here is derived from an EMBL/GenBank/DDBJ whole genome shotgun (WGS) entry which is preliminary data.</text>
</comment>